<comment type="caution">
    <text evidence="12">The sequence shown here is derived from an EMBL/GenBank/DDBJ whole genome shotgun (WGS) entry which is preliminary data.</text>
</comment>
<evidence type="ECO:0000256" key="8">
    <source>
        <dbReference type="ARBA" id="ARBA00023315"/>
    </source>
</evidence>
<dbReference type="EMBL" id="ADCY02000046">
    <property type="protein sequence ID" value="EFG30764.1"/>
    <property type="molecule type" value="Genomic_DNA"/>
</dbReference>
<name>V9HKS8_9NEIS</name>
<dbReference type="InterPro" id="IPR036526">
    <property type="entry name" value="C-N_Hydrolase_sf"/>
</dbReference>
<feature type="transmembrane region" description="Helical" evidence="9">
    <location>
        <begin position="160"/>
        <end position="188"/>
    </location>
</feature>
<keyword evidence="12" id="KW-0449">Lipoprotein</keyword>
<dbReference type="InterPro" id="IPR003010">
    <property type="entry name" value="C-N_Hydrolase"/>
</dbReference>
<keyword evidence="4 9" id="KW-0808">Transferase</keyword>
<dbReference type="KEGG" id="smur:BWP33_06775"/>
<comment type="similarity">
    <text evidence="2 9">Belongs to the CN hydrolase family. Apolipoprotein N-acyltransferase subfamily.</text>
</comment>
<dbReference type="InterPro" id="IPR045378">
    <property type="entry name" value="LNT_N"/>
</dbReference>
<feature type="region of interest" description="Disordered" evidence="10">
    <location>
        <begin position="516"/>
        <end position="555"/>
    </location>
</feature>
<evidence type="ECO:0000256" key="3">
    <source>
        <dbReference type="ARBA" id="ARBA00022475"/>
    </source>
</evidence>
<keyword evidence="8 9" id="KW-0012">Acyltransferase</keyword>
<dbReference type="PROSITE" id="PS50263">
    <property type="entry name" value="CN_HYDROLASE"/>
    <property type="match status" value="1"/>
</dbReference>
<evidence type="ECO:0000313" key="12">
    <source>
        <dbReference type="EMBL" id="EFG30764.1"/>
    </source>
</evidence>
<evidence type="ECO:0000256" key="6">
    <source>
        <dbReference type="ARBA" id="ARBA00022989"/>
    </source>
</evidence>
<evidence type="ECO:0000256" key="4">
    <source>
        <dbReference type="ARBA" id="ARBA00022679"/>
    </source>
</evidence>
<keyword evidence="13" id="KW-1185">Reference proteome</keyword>
<comment type="subcellular location">
    <subcellularLocation>
        <location evidence="1 9">Cell membrane</location>
        <topology evidence="1 9">Multi-pass membrane protein</topology>
    </subcellularLocation>
</comment>
<dbReference type="GO" id="GO:0042158">
    <property type="term" value="P:lipoprotein biosynthetic process"/>
    <property type="evidence" value="ECO:0007669"/>
    <property type="project" value="UniProtKB-UniRule"/>
</dbReference>
<feature type="transmembrane region" description="Helical" evidence="9">
    <location>
        <begin position="489"/>
        <end position="507"/>
    </location>
</feature>
<dbReference type="OrthoDB" id="9804277at2"/>
<dbReference type="EC" id="2.3.1.269" evidence="9"/>
<feature type="compositionally biased region" description="Basic and acidic residues" evidence="10">
    <location>
        <begin position="643"/>
        <end position="656"/>
    </location>
</feature>
<dbReference type="PANTHER" id="PTHR38686">
    <property type="entry name" value="APOLIPOPROTEIN N-ACYLTRANSFERASE"/>
    <property type="match status" value="1"/>
</dbReference>
<evidence type="ECO:0000256" key="2">
    <source>
        <dbReference type="ARBA" id="ARBA00010065"/>
    </source>
</evidence>
<comment type="pathway">
    <text evidence="9">Protein modification; lipoprotein biosynthesis (N-acyl transfer).</text>
</comment>
<dbReference type="PANTHER" id="PTHR38686:SF1">
    <property type="entry name" value="APOLIPOPROTEIN N-ACYLTRANSFERASE"/>
    <property type="match status" value="1"/>
</dbReference>
<reference evidence="12 13" key="1">
    <citation type="submission" date="2010-03" db="EMBL/GenBank/DDBJ databases">
        <authorList>
            <consortium name="The Broad Institute Genome Sequencing Platform"/>
            <person name="Ward D."/>
            <person name="Earl A."/>
            <person name="Feldgarden M."/>
            <person name="Gevers D."/>
            <person name="Young S."/>
            <person name="Zeng Q."/>
            <person name="Koehrsen M."/>
            <person name="Alvarado L."/>
            <person name="Berlin A.M."/>
            <person name="Borenstein D."/>
            <person name="Chapman S.B."/>
            <person name="Chen Z."/>
            <person name="Engels R."/>
            <person name="Freedman E."/>
            <person name="Gellesch M."/>
            <person name="Goldberg J."/>
            <person name="Griggs A."/>
            <person name="Gujja S."/>
            <person name="Heilman E.R."/>
            <person name="Heiman D.I."/>
            <person name="Hepburn T.A."/>
            <person name="Howarth C."/>
            <person name="Jen D."/>
            <person name="Larson L."/>
            <person name="Mehta T."/>
            <person name="Park D."/>
            <person name="Pearson M."/>
            <person name="Richards J."/>
            <person name="Roberts A."/>
            <person name="Saif S."/>
            <person name="Shea T.D."/>
            <person name="Shenoy N."/>
            <person name="Sisk P."/>
            <person name="Stolte C."/>
            <person name="Sykes S.N."/>
            <person name="Walk T."/>
            <person name="White J."/>
            <person name="Yandava C."/>
            <person name="Izard J."/>
            <person name="Baranova O.V."/>
            <person name="Blanton J.M."/>
            <person name="Tanner A.C."/>
            <person name="Dewhirst F."/>
            <person name="Haas B."/>
            <person name="Nusbaum C."/>
            <person name="Birren B."/>
        </authorList>
    </citation>
    <scope>NUCLEOTIDE SEQUENCE [LARGE SCALE GENOMIC DNA]</scope>
    <source>
        <strain evidence="12 13">ATCC 29453</strain>
    </source>
</reference>
<keyword evidence="3 9" id="KW-1003">Cell membrane</keyword>
<evidence type="ECO:0000313" key="13">
    <source>
        <dbReference type="Proteomes" id="UP000017813"/>
    </source>
</evidence>
<comment type="catalytic activity">
    <reaction evidence="9">
        <text>N-terminal S-1,2-diacyl-sn-glyceryl-L-cysteinyl-[lipoprotein] + a glycerophospholipid = N-acyl-S-1,2-diacyl-sn-glyceryl-L-cysteinyl-[lipoprotein] + a 2-acyl-sn-glycero-3-phospholipid + H(+)</text>
        <dbReference type="Rhea" id="RHEA:48228"/>
        <dbReference type="Rhea" id="RHEA-COMP:14681"/>
        <dbReference type="Rhea" id="RHEA-COMP:14684"/>
        <dbReference type="ChEBI" id="CHEBI:15378"/>
        <dbReference type="ChEBI" id="CHEBI:136912"/>
        <dbReference type="ChEBI" id="CHEBI:140656"/>
        <dbReference type="ChEBI" id="CHEBI:140657"/>
        <dbReference type="ChEBI" id="CHEBI:140660"/>
        <dbReference type="EC" id="2.3.1.269"/>
    </reaction>
</comment>
<feature type="region of interest" description="Disordered" evidence="10">
    <location>
        <begin position="636"/>
        <end position="670"/>
    </location>
</feature>
<accession>V9HKS8</accession>
<dbReference type="HOGENOM" id="CLU_019563_3_0_4"/>
<protein>
    <recommendedName>
        <fullName evidence="9">Apolipoprotein N-acyltransferase</fullName>
        <shortName evidence="9">ALP N-acyltransferase</shortName>
        <ecNumber evidence="9">2.3.1.269</ecNumber>
    </recommendedName>
</protein>
<dbReference type="HAMAP" id="MF_01148">
    <property type="entry name" value="Lnt"/>
    <property type="match status" value="1"/>
</dbReference>
<dbReference type="Pfam" id="PF00795">
    <property type="entry name" value="CN_hydrolase"/>
    <property type="match status" value="1"/>
</dbReference>
<sequence>MAIPTLEHFLRKPFRYYLVLTSLALATPYAFAPYYYHFLMPFLFAGLIILTELRPNSRISTAYWFGLVAYTSQFWWIHTALHTVSGLPNIYAIPLTFLLPAFLALFPAIAFWLYEKHHLPRPLALGVMLPLLWTITEFGRERVFTGFGWGALGYSQISEYSPLAAFAPIGGIHLVTLATAALSCWLVLVVRNRFWWQRVIFVLAIAGLTYQAQILRTISYTYQQPKEVRVALLQGNIPQHLKFDDEQLLPTYRRYFDLVSKTKAEIVVLPETAFPQYLQHIDKKIIDRFAEKAKENGSALAVGIPAFTEDNKGQLNAMINLANFNPMQPEKLQVYAKNHLVPFGEFKPIPQLTEPLYKQMNMPLSDFKRGGIGQEPFDMAGEKVAMNICYEDGFGDELIESAKKSTLLANASNMAWYGNSNAMWQQLQQSQTRALEMGRYLIRAQNNGASAIIAPNGKVVEYTKPNTTAILEGKVHGMTGETPYMRLGSSWYLFYAMLAVAGVLMSYRPRTKLTPILPTINPNNQSIDKNTFGKSNRQPEKNAPKNESPIDPLTQDKIATHQKSKDDKIEQPVEKPIETIPIPMAQPEMVQRKSVNSFVVDPEKVQQAQASAVMPDSNKIIFTAPDTLDASKQMWRPIAPPHNAEDDIVRQSENKRQNIKPKRKKNKKRK</sequence>
<dbReference type="STRING" id="641147.HMPREF9021_01370"/>
<evidence type="ECO:0000259" key="11">
    <source>
        <dbReference type="PROSITE" id="PS50263"/>
    </source>
</evidence>
<keyword evidence="7 9" id="KW-0472">Membrane</keyword>
<keyword evidence="5 9" id="KW-0812">Transmembrane</keyword>
<dbReference type="GO" id="GO:0005886">
    <property type="term" value="C:plasma membrane"/>
    <property type="evidence" value="ECO:0007669"/>
    <property type="project" value="UniProtKB-SubCell"/>
</dbReference>
<dbReference type="Gene3D" id="3.60.110.10">
    <property type="entry name" value="Carbon-nitrogen hydrolase"/>
    <property type="match status" value="1"/>
</dbReference>
<feature type="transmembrane region" description="Helical" evidence="9">
    <location>
        <begin position="61"/>
        <end position="78"/>
    </location>
</feature>
<feature type="compositionally biased region" description="Polar residues" evidence="10">
    <location>
        <begin position="520"/>
        <end position="536"/>
    </location>
</feature>
<dbReference type="UniPathway" id="UPA00666"/>
<dbReference type="Proteomes" id="UP000017813">
    <property type="component" value="Unassembled WGS sequence"/>
</dbReference>
<reference evidence="12 13" key="2">
    <citation type="submission" date="2011-10" db="EMBL/GenBank/DDBJ databases">
        <title>The Genome Sequence of Simonsiella muelleri ATCC 29453.</title>
        <authorList>
            <consortium name="The Broad Institute Genome Sequencing Platform"/>
            <consortium name="The Broad Institute Genome Sequencing Center for Infectious Disease"/>
            <person name="Earl A."/>
            <person name="Ward D."/>
            <person name="Feldgarden M."/>
            <person name="Gevers D."/>
            <person name="Izard J."/>
            <person name="Baranova O.V."/>
            <person name="Blanton J.M."/>
            <person name="Tanner A.C."/>
            <person name="Dewhirst F."/>
            <person name="Young S.K."/>
            <person name="Zeng Q."/>
            <person name="Gargeya S."/>
            <person name="Fitzgerald M."/>
            <person name="Haas B."/>
            <person name="Abouelleil A."/>
            <person name="Alvarado L."/>
            <person name="Arachchi H.M."/>
            <person name="Berlin A."/>
            <person name="Brown A."/>
            <person name="Chapman S.B."/>
            <person name="Chen Z."/>
            <person name="Dunbar C."/>
            <person name="Freedman E."/>
            <person name="Gearin G."/>
            <person name="Goldberg J."/>
            <person name="Griggs A."/>
            <person name="Gujja S."/>
            <person name="Heiman D."/>
            <person name="Howarth C."/>
            <person name="Larson L."/>
            <person name="Lui A."/>
            <person name="MacDonald P.J.P."/>
            <person name="Montmayeur A."/>
            <person name="Murphy C."/>
            <person name="Neiman D."/>
            <person name="Pearson M."/>
            <person name="Priest M."/>
            <person name="Roberts A."/>
            <person name="Saif S."/>
            <person name="Shea T."/>
            <person name="Shenoy N."/>
            <person name="Sisk P."/>
            <person name="Stolte C."/>
            <person name="Sykes S."/>
            <person name="Wortman J."/>
            <person name="Nusbaum C."/>
            <person name="Birren B."/>
        </authorList>
    </citation>
    <scope>NUCLEOTIDE SEQUENCE [LARGE SCALE GENOMIC DNA]</scope>
    <source>
        <strain evidence="12 13">ATCC 29453</strain>
    </source>
</reference>
<feature type="transmembrane region" description="Helical" evidence="9">
    <location>
        <begin position="90"/>
        <end position="114"/>
    </location>
</feature>
<dbReference type="AlphaFoldDB" id="V9HKS8"/>
<dbReference type="CDD" id="cd07571">
    <property type="entry name" value="ALP_N-acyl_transferase"/>
    <property type="match status" value="1"/>
</dbReference>
<proteinExistence type="inferred from homology"/>
<feature type="domain" description="CN hydrolase" evidence="11">
    <location>
        <begin position="233"/>
        <end position="477"/>
    </location>
</feature>
<feature type="transmembrane region" description="Helical" evidence="9">
    <location>
        <begin position="38"/>
        <end position="54"/>
    </location>
</feature>
<dbReference type="NCBIfam" id="TIGR00546">
    <property type="entry name" value="lnt"/>
    <property type="match status" value="1"/>
</dbReference>
<feature type="transmembrane region" description="Helical" evidence="9">
    <location>
        <begin position="14"/>
        <end position="32"/>
    </location>
</feature>
<feature type="transmembrane region" description="Helical" evidence="9">
    <location>
        <begin position="195"/>
        <end position="212"/>
    </location>
</feature>
<organism evidence="12 13">
    <name type="scientific">Simonsiella muelleri ATCC 29453</name>
    <dbReference type="NCBI Taxonomy" id="641147"/>
    <lineage>
        <taxon>Bacteria</taxon>
        <taxon>Pseudomonadati</taxon>
        <taxon>Pseudomonadota</taxon>
        <taxon>Betaproteobacteria</taxon>
        <taxon>Neisseriales</taxon>
        <taxon>Neisseriaceae</taxon>
        <taxon>Simonsiella</taxon>
    </lineage>
</organism>
<keyword evidence="6 9" id="KW-1133">Transmembrane helix</keyword>
<dbReference type="Pfam" id="PF20154">
    <property type="entry name" value="LNT_N"/>
    <property type="match status" value="1"/>
</dbReference>
<evidence type="ECO:0000256" key="10">
    <source>
        <dbReference type="SAM" id="MobiDB-lite"/>
    </source>
</evidence>
<dbReference type="GO" id="GO:0016410">
    <property type="term" value="F:N-acyltransferase activity"/>
    <property type="evidence" value="ECO:0007669"/>
    <property type="project" value="UniProtKB-UniRule"/>
</dbReference>
<comment type="function">
    <text evidence="9">Catalyzes the phospholipid dependent N-acylation of the N-terminal cysteine of apolipoprotein, the last step in lipoprotein maturation.</text>
</comment>
<feature type="compositionally biased region" description="Basic residues" evidence="10">
    <location>
        <begin position="657"/>
        <end position="670"/>
    </location>
</feature>
<feature type="transmembrane region" description="Helical" evidence="9">
    <location>
        <begin position="123"/>
        <end position="140"/>
    </location>
</feature>
<evidence type="ECO:0000256" key="1">
    <source>
        <dbReference type="ARBA" id="ARBA00004651"/>
    </source>
</evidence>
<evidence type="ECO:0000256" key="7">
    <source>
        <dbReference type="ARBA" id="ARBA00023136"/>
    </source>
</evidence>
<dbReference type="eggNOG" id="COG0815">
    <property type="taxonomic scope" value="Bacteria"/>
</dbReference>
<gene>
    <name evidence="9" type="primary">lnt</name>
    <name evidence="12" type="ORF">HMPREF9021_01370</name>
</gene>
<evidence type="ECO:0000256" key="5">
    <source>
        <dbReference type="ARBA" id="ARBA00022692"/>
    </source>
</evidence>
<evidence type="ECO:0000256" key="9">
    <source>
        <dbReference type="HAMAP-Rule" id="MF_01148"/>
    </source>
</evidence>
<dbReference type="InterPro" id="IPR004563">
    <property type="entry name" value="Apolipo_AcylTrfase"/>
</dbReference>
<dbReference type="SUPFAM" id="SSF56317">
    <property type="entry name" value="Carbon-nitrogen hydrolase"/>
    <property type="match status" value="1"/>
</dbReference>